<evidence type="ECO:0000313" key="2">
    <source>
        <dbReference type="EMBL" id="CAB4698984.1"/>
    </source>
</evidence>
<feature type="region of interest" description="Disordered" evidence="1">
    <location>
        <begin position="50"/>
        <end position="71"/>
    </location>
</feature>
<reference evidence="2" key="1">
    <citation type="submission" date="2020-05" db="EMBL/GenBank/DDBJ databases">
        <authorList>
            <person name="Chiriac C."/>
            <person name="Salcher M."/>
            <person name="Ghai R."/>
            <person name="Kavagutti S V."/>
        </authorList>
    </citation>
    <scope>NUCLEOTIDE SEQUENCE</scope>
</reference>
<dbReference type="EMBL" id="CAEZXR010000077">
    <property type="protein sequence ID" value="CAB4698984.1"/>
    <property type="molecule type" value="Genomic_DNA"/>
</dbReference>
<name>A0A6J6PSW3_9ZZZZ</name>
<proteinExistence type="predicted"/>
<organism evidence="2">
    <name type="scientific">freshwater metagenome</name>
    <dbReference type="NCBI Taxonomy" id="449393"/>
    <lineage>
        <taxon>unclassified sequences</taxon>
        <taxon>metagenomes</taxon>
        <taxon>ecological metagenomes</taxon>
    </lineage>
</organism>
<dbReference type="AlphaFoldDB" id="A0A6J6PSW3"/>
<evidence type="ECO:0000256" key="1">
    <source>
        <dbReference type="SAM" id="MobiDB-lite"/>
    </source>
</evidence>
<protein>
    <submittedName>
        <fullName evidence="2">Unannotated protein</fullName>
    </submittedName>
</protein>
<gene>
    <name evidence="2" type="ORF">UFOPK2579_00839</name>
</gene>
<accession>A0A6J6PSW3</accession>
<feature type="compositionally biased region" description="Acidic residues" evidence="1">
    <location>
        <begin position="62"/>
        <end position="71"/>
    </location>
</feature>
<sequence>MIFAHIDGTTVTNVIVADTIEVAAELAPAGQHAVDVTGVEAATGWEYDPATGAFIRPPDPVGGDDVEGGEG</sequence>